<dbReference type="AlphaFoldDB" id="A0A4V3A7E1"/>
<dbReference type="InterPro" id="IPR036188">
    <property type="entry name" value="FAD/NAD-bd_sf"/>
</dbReference>
<evidence type="ECO:0000256" key="1">
    <source>
        <dbReference type="ARBA" id="ARBA00001974"/>
    </source>
</evidence>
<keyword evidence="4 5" id="KW-0274">FAD</keyword>
<dbReference type="PROSITE" id="PS00624">
    <property type="entry name" value="GMC_OXRED_2"/>
    <property type="match status" value="1"/>
</dbReference>
<dbReference type="PIRSF" id="PIRSF000137">
    <property type="entry name" value="Alcohol_oxidase"/>
    <property type="match status" value="1"/>
</dbReference>
<dbReference type="EMBL" id="SMSI01000001">
    <property type="protein sequence ID" value="TDH38395.1"/>
    <property type="molecule type" value="Genomic_DNA"/>
</dbReference>
<name>A0A4V3A7E1_9HYPH</name>
<evidence type="ECO:0000256" key="4">
    <source>
        <dbReference type="ARBA" id="ARBA00022827"/>
    </source>
</evidence>
<dbReference type="PROSITE" id="PS51257">
    <property type="entry name" value="PROKAR_LIPOPROTEIN"/>
    <property type="match status" value="1"/>
</dbReference>
<evidence type="ECO:0000256" key="2">
    <source>
        <dbReference type="ARBA" id="ARBA00010790"/>
    </source>
</evidence>
<comment type="caution">
    <text evidence="9">The sequence shown here is derived from an EMBL/GenBank/DDBJ whole genome shotgun (WGS) entry which is preliminary data.</text>
</comment>
<dbReference type="OrthoDB" id="9785276at2"/>
<feature type="binding site" evidence="5">
    <location>
        <position position="225"/>
    </location>
    <ligand>
        <name>FAD</name>
        <dbReference type="ChEBI" id="CHEBI:57692"/>
    </ligand>
</feature>
<evidence type="ECO:0000259" key="7">
    <source>
        <dbReference type="PROSITE" id="PS00623"/>
    </source>
</evidence>
<dbReference type="SUPFAM" id="SSF51905">
    <property type="entry name" value="FAD/NAD(P)-binding domain"/>
    <property type="match status" value="1"/>
</dbReference>
<dbReference type="Pfam" id="PF05199">
    <property type="entry name" value="GMC_oxred_C"/>
    <property type="match status" value="1"/>
</dbReference>
<dbReference type="RefSeq" id="WP_133283230.1">
    <property type="nucleotide sequence ID" value="NZ_SMSI01000001.1"/>
</dbReference>
<comment type="similarity">
    <text evidence="2 6">Belongs to the GMC oxidoreductase family.</text>
</comment>
<dbReference type="SUPFAM" id="SSF54373">
    <property type="entry name" value="FAD-linked reductases, C-terminal domain"/>
    <property type="match status" value="1"/>
</dbReference>
<dbReference type="Gene3D" id="3.50.50.60">
    <property type="entry name" value="FAD/NAD(P)-binding domain"/>
    <property type="match status" value="1"/>
</dbReference>
<keyword evidence="10" id="KW-1185">Reference proteome</keyword>
<dbReference type="InterPro" id="IPR012132">
    <property type="entry name" value="GMC_OxRdtase"/>
</dbReference>
<dbReference type="GO" id="GO:0016614">
    <property type="term" value="F:oxidoreductase activity, acting on CH-OH group of donors"/>
    <property type="evidence" value="ECO:0007669"/>
    <property type="project" value="InterPro"/>
</dbReference>
<evidence type="ECO:0000313" key="10">
    <source>
        <dbReference type="Proteomes" id="UP000295131"/>
    </source>
</evidence>
<feature type="domain" description="Glucose-methanol-choline oxidoreductase N-terminal" evidence="7">
    <location>
        <begin position="87"/>
        <end position="110"/>
    </location>
</feature>
<dbReference type="GO" id="GO:0050660">
    <property type="term" value="F:flavin adenine dinucleotide binding"/>
    <property type="evidence" value="ECO:0007669"/>
    <property type="project" value="InterPro"/>
</dbReference>
<dbReference type="Gene3D" id="3.30.560.10">
    <property type="entry name" value="Glucose Oxidase, domain 3"/>
    <property type="match status" value="1"/>
</dbReference>
<evidence type="ECO:0000256" key="3">
    <source>
        <dbReference type="ARBA" id="ARBA00022630"/>
    </source>
</evidence>
<evidence type="ECO:0000256" key="6">
    <source>
        <dbReference type="RuleBase" id="RU003968"/>
    </source>
</evidence>
<accession>A0A4V3A7E1</accession>
<proteinExistence type="inferred from homology"/>
<organism evidence="9 10">
    <name type="scientific">Pseudohoeflea suaedae</name>
    <dbReference type="NCBI Taxonomy" id="877384"/>
    <lineage>
        <taxon>Bacteria</taxon>
        <taxon>Pseudomonadati</taxon>
        <taxon>Pseudomonadota</taxon>
        <taxon>Alphaproteobacteria</taxon>
        <taxon>Hyphomicrobiales</taxon>
        <taxon>Rhizobiaceae</taxon>
        <taxon>Pseudohoeflea</taxon>
    </lineage>
</organism>
<feature type="binding site" evidence="5">
    <location>
        <begin position="97"/>
        <end position="100"/>
    </location>
    <ligand>
        <name>FAD</name>
        <dbReference type="ChEBI" id="CHEBI:57692"/>
    </ligand>
</feature>
<feature type="binding site" evidence="5">
    <location>
        <position position="89"/>
    </location>
    <ligand>
        <name>FAD</name>
        <dbReference type="ChEBI" id="CHEBI:57692"/>
    </ligand>
</feature>
<keyword evidence="3 6" id="KW-0285">Flavoprotein</keyword>
<evidence type="ECO:0000259" key="8">
    <source>
        <dbReference type="PROSITE" id="PS00624"/>
    </source>
</evidence>
<dbReference type="Proteomes" id="UP000295131">
    <property type="component" value="Unassembled WGS sequence"/>
</dbReference>
<sequence>MGGVTEREEFDFIIVGAGSAGCVLANRLSADPKTRVLLLEAGGSDFNFWVKMPIGYGKTFYHPKMNWRYLTEAVPGIGNRPSYWPRGKVLGGSSSINAMVYVRGQHEDFDSWAALGNPGWAASDILPVYKRMENNLAGADQWRGTGGPLTITNMTGSTHALADDYLESAAAAGIPFNPDYNGEKQDGASIYQITMRNGLRCSSADAYLRPARRRPNLEIRTGAQVTRLIFDGHAAPSLEYMRGGRLFTVRTNREVILSAGAVNSPQILMLSGIGDGAKLSGHGIKTNYDLPQVGQNLQDHLGFDYIYEANCQTLNDVLRPLHRRMAVGMQYLATRTGPLSLSINQAGGFVRSDESRKRPNIQLYFSPLSYTRAIPGKRALMRADLFSGFMLGTSNCHPLSRGEIDLRSPDPFAAPVIRPNYLSDERDVEELVQSARILRKIAAEQPLADKIVREITPGPETESYEDMAADIRARSGSVFHACGTCAMGPDQRSSVVDPRLRVHGVPGLRVVDASIFPLITSGNINAPSIMVGERGADFILEDMKR</sequence>
<reference evidence="9 10" key="1">
    <citation type="journal article" date="2013" name="Int. J. Syst. Evol. Microbiol.">
        <title>Hoeflea suaedae sp. nov., an endophytic bacterium isolated from the root of the halophyte Suaeda maritima.</title>
        <authorList>
            <person name="Chung E.J."/>
            <person name="Park J.A."/>
            <person name="Pramanik P."/>
            <person name="Bibi F."/>
            <person name="Jeon C.O."/>
            <person name="Chung Y.R."/>
        </authorList>
    </citation>
    <scope>NUCLEOTIDE SEQUENCE [LARGE SCALE GENOMIC DNA]</scope>
    <source>
        <strain evidence="9 10">YC6898</strain>
    </source>
</reference>
<comment type="cofactor">
    <cofactor evidence="1 5">
        <name>FAD</name>
        <dbReference type="ChEBI" id="CHEBI:57692"/>
    </cofactor>
</comment>
<protein>
    <submittedName>
        <fullName evidence="9">Choline dehydrogenase</fullName>
    </submittedName>
</protein>
<evidence type="ECO:0000256" key="5">
    <source>
        <dbReference type="PIRSR" id="PIRSR000137-2"/>
    </source>
</evidence>
<dbReference type="Pfam" id="PF00732">
    <property type="entry name" value="GMC_oxred_N"/>
    <property type="match status" value="1"/>
</dbReference>
<feature type="domain" description="Glucose-methanol-choline oxidoreductase N-terminal" evidence="8">
    <location>
        <begin position="260"/>
        <end position="274"/>
    </location>
</feature>
<dbReference type="InterPro" id="IPR007867">
    <property type="entry name" value="GMC_OxRtase_C"/>
</dbReference>
<dbReference type="PROSITE" id="PS00623">
    <property type="entry name" value="GMC_OXRED_1"/>
    <property type="match status" value="1"/>
</dbReference>
<dbReference type="PANTHER" id="PTHR11552:SF147">
    <property type="entry name" value="CHOLINE DEHYDROGENASE, MITOCHONDRIAL"/>
    <property type="match status" value="1"/>
</dbReference>
<gene>
    <name evidence="9" type="ORF">E2A64_04585</name>
</gene>
<dbReference type="PANTHER" id="PTHR11552">
    <property type="entry name" value="GLUCOSE-METHANOL-CHOLINE GMC OXIDOREDUCTASE"/>
    <property type="match status" value="1"/>
</dbReference>
<dbReference type="InterPro" id="IPR000172">
    <property type="entry name" value="GMC_OxRdtase_N"/>
</dbReference>
<evidence type="ECO:0000313" key="9">
    <source>
        <dbReference type="EMBL" id="TDH38395.1"/>
    </source>
</evidence>